<keyword evidence="4" id="KW-0756">Sterol biosynthesis</keyword>
<evidence type="ECO:0000256" key="6">
    <source>
        <dbReference type="ARBA" id="ARBA00023221"/>
    </source>
</evidence>
<dbReference type="RefSeq" id="XP_010909400.1">
    <property type="nucleotide sequence ID" value="XM_010911098.3"/>
</dbReference>
<keyword evidence="3" id="KW-0443">Lipid metabolism</keyword>
<dbReference type="InterPro" id="IPR050447">
    <property type="entry name" value="Erg6_SMT_methyltransf"/>
</dbReference>
<dbReference type="InParanoid" id="A0A6I9QJ72"/>
<proteinExistence type="inferred from homology"/>
<keyword evidence="5" id="KW-1207">Sterol metabolism</keyword>
<dbReference type="OrthoDB" id="4310724at2759"/>
<evidence type="ECO:0000256" key="3">
    <source>
        <dbReference type="ARBA" id="ARBA00022955"/>
    </source>
</evidence>
<evidence type="ECO:0000256" key="1">
    <source>
        <dbReference type="ARBA" id="ARBA00022603"/>
    </source>
</evidence>
<dbReference type="SUPFAM" id="SSF53335">
    <property type="entry name" value="S-adenosyl-L-methionine-dependent methyltransferases"/>
    <property type="match status" value="1"/>
</dbReference>
<evidence type="ECO:0000256" key="2">
    <source>
        <dbReference type="ARBA" id="ARBA00022679"/>
    </source>
</evidence>
<evidence type="ECO:0000313" key="10">
    <source>
        <dbReference type="RefSeq" id="XP_010909400.1"/>
    </source>
</evidence>
<sequence>MSNSRPLSFVTNVGGRIQKEEVKSAMEQYEKFHDCYGGNEETRKANAADLSKKYYDLVTSFYEYGWGDSFHFANRYKGETLRESIKRYEHFLALQLGLKRGMKVLDVGCGIGGPLREIARFR</sequence>
<comment type="similarity">
    <text evidence="7">Belongs to the class I-like SAM-binding methyltransferase superfamily. Erg6/SMT family.</text>
</comment>
<evidence type="ECO:0000259" key="8">
    <source>
        <dbReference type="PROSITE" id="PS51685"/>
    </source>
</evidence>
<dbReference type="GO" id="GO:0016126">
    <property type="term" value="P:sterol biosynthetic process"/>
    <property type="evidence" value="ECO:0007669"/>
    <property type="project" value="UniProtKB-KW"/>
</dbReference>
<name>A0A6I9QJ72_ELAGV</name>
<organism evidence="9 10">
    <name type="scientific">Elaeis guineensis var. tenera</name>
    <name type="common">Oil palm</name>
    <dbReference type="NCBI Taxonomy" id="51953"/>
    <lineage>
        <taxon>Eukaryota</taxon>
        <taxon>Viridiplantae</taxon>
        <taxon>Streptophyta</taxon>
        <taxon>Embryophyta</taxon>
        <taxon>Tracheophyta</taxon>
        <taxon>Spermatophyta</taxon>
        <taxon>Magnoliopsida</taxon>
        <taxon>Liliopsida</taxon>
        <taxon>Arecaceae</taxon>
        <taxon>Arecoideae</taxon>
        <taxon>Cocoseae</taxon>
        <taxon>Elaeidinae</taxon>
        <taxon>Elaeis</taxon>
    </lineage>
</organism>
<dbReference type="AlphaFoldDB" id="A0A6I9QJ72"/>
<dbReference type="Gene3D" id="3.40.50.150">
    <property type="entry name" value="Vaccinia Virus protein VP39"/>
    <property type="match status" value="1"/>
</dbReference>
<protein>
    <submittedName>
        <fullName evidence="10">Cycloartenol-C-24-methyltransferase 1</fullName>
    </submittedName>
</protein>
<feature type="domain" description="SAM-dependent methyltransferase Erg6/SMT-type" evidence="8">
    <location>
        <begin position="54"/>
        <end position="122"/>
    </location>
</feature>
<dbReference type="GO" id="GO:0032259">
    <property type="term" value="P:methylation"/>
    <property type="evidence" value="ECO:0007669"/>
    <property type="project" value="UniProtKB-KW"/>
</dbReference>
<dbReference type="Proteomes" id="UP000504607">
    <property type="component" value="Unplaced"/>
</dbReference>
<dbReference type="GO" id="GO:0003838">
    <property type="term" value="F:sterol 24-C-methyltransferase activity"/>
    <property type="evidence" value="ECO:0007669"/>
    <property type="project" value="TreeGrafter"/>
</dbReference>
<accession>A0A6I9QJ72</accession>
<keyword evidence="2 7" id="KW-0808">Transferase</keyword>
<evidence type="ECO:0000256" key="7">
    <source>
        <dbReference type="PROSITE-ProRule" id="PRU01022"/>
    </source>
</evidence>
<dbReference type="PANTHER" id="PTHR44068">
    <property type="entry name" value="ZGC:194242"/>
    <property type="match status" value="1"/>
</dbReference>
<evidence type="ECO:0000313" key="9">
    <source>
        <dbReference type="Proteomes" id="UP000504607"/>
    </source>
</evidence>
<dbReference type="PROSITE" id="PS51685">
    <property type="entry name" value="SAM_MT_ERG6_SMT"/>
    <property type="match status" value="1"/>
</dbReference>
<gene>
    <name evidence="10" type="primary">LOC105035516</name>
</gene>
<keyword evidence="3" id="KW-0752">Steroid biosynthesis</keyword>
<keyword evidence="3" id="KW-0444">Lipid biosynthesis</keyword>
<keyword evidence="6" id="KW-0753">Steroid metabolism</keyword>
<reference evidence="10" key="1">
    <citation type="submission" date="2025-08" db="UniProtKB">
        <authorList>
            <consortium name="RefSeq"/>
        </authorList>
    </citation>
    <scope>IDENTIFICATION</scope>
</reference>
<keyword evidence="7" id="KW-0949">S-adenosyl-L-methionine</keyword>
<dbReference type="PANTHER" id="PTHR44068:SF2">
    <property type="entry name" value="METHYLTRANSFERASE"/>
    <property type="match status" value="1"/>
</dbReference>
<evidence type="ECO:0000256" key="5">
    <source>
        <dbReference type="ARBA" id="ARBA00023166"/>
    </source>
</evidence>
<evidence type="ECO:0000256" key="4">
    <source>
        <dbReference type="ARBA" id="ARBA00023011"/>
    </source>
</evidence>
<keyword evidence="1 7" id="KW-0489">Methyltransferase</keyword>
<keyword evidence="9" id="KW-1185">Reference proteome</keyword>
<dbReference type="InterPro" id="IPR029063">
    <property type="entry name" value="SAM-dependent_MTases_sf"/>
</dbReference>
<dbReference type="GO" id="GO:0005783">
    <property type="term" value="C:endoplasmic reticulum"/>
    <property type="evidence" value="ECO:0007669"/>
    <property type="project" value="TreeGrafter"/>
</dbReference>
<dbReference type="InterPro" id="IPR030384">
    <property type="entry name" value="MeTrfase_SMT"/>
</dbReference>